<evidence type="ECO:0000256" key="1">
    <source>
        <dbReference type="ARBA" id="ARBA00004429"/>
    </source>
</evidence>
<dbReference type="InterPro" id="IPR007272">
    <property type="entry name" value="Sulf_transp_TsuA/YedE"/>
</dbReference>
<feature type="transmembrane region" description="Helical" evidence="9">
    <location>
        <begin position="119"/>
        <end position="136"/>
    </location>
</feature>
<feature type="transmembrane region" description="Helical" evidence="9">
    <location>
        <begin position="82"/>
        <end position="99"/>
    </location>
</feature>
<evidence type="ECO:0000313" key="11">
    <source>
        <dbReference type="Proteomes" id="UP001560685"/>
    </source>
</evidence>
<evidence type="ECO:0000256" key="5">
    <source>
        <dbReference type="ARBA" id="ARBA00022692"/>
    </source>
</evidence>
<reference evidence="10 11" key="1">
    <citation type="submission" date="2024-05" db="EMBL/GenBank/DDBJ databases">
        <title>Three bacterial strains, DH-69, EH-24, and ECK-19 isolated from coastal sediments.</title>
        <authorList>
            <person name="Ye Y.-Q."/>
            <person name="Du Z.-J."/>
        </authorList>
    </citation>
    <scope>NUCLEOTIDE SEQUENCE [LARGE SCALE GENOMIC DNA]</scope>
    <source>
        <strain evidence="10 11">ECK-19</strain>
    </source>
</reference>
<evidence type="ECO:0000256" key="3">
    <source>
        <dbReference type="ARBA" id="ARBA00022475"/>
    </source>
</evidence>
<comment type="caution">
    <text evidence="10">The sequence shown here is derived from an EMBL/GenBank/DDBJ whole genome shotgun (WGS) entry which is preliminary data.</text>
</comment>
<dbReference type="RefSeq" id="WP_369314447.1">
    <property type="nucleotide sequence ID" value="NZ_JBEHZE010000001.1"/>
</dbReference>
<dbReference type="PANTHER" id="PTHR30574:SF1">
    <property type="entry name" value="SULPHUR TRANSPORT DOMAIN-CONTAINING PROTEIN"/>
    <property type="match status" value="1"/>
</dbReference>
<feature type="transmembrane region" description="Helical" evidence="9">
    <location>
        <begin position="50"/>
        <end position="70"/>
    </location>
</feature>
<evidence type="ECO:0000256" key="9">
    <source>
        <dbReference type="SAM" id="Phobius"/>
    </source>
</evidence>
<keyword evidence="7 9" id="KW-0472">Membrane</keyword>
<evidence type="ECO:0000256" key="7">
    <source>
        <dbReference type="ARBA" id="ARBA00023136"/>
    </source>
</evidence>
<accession>A0ABV3Z6M5</accession>
<comment type="subcellular location">
    <subcellularLocation>
        <location evidence="1">Cell inner membrane</location>
        <topology evidence="1">Multi-pass membrane protein</topology>
    </subcellularLocation>
</comment>
<keyword evidence="6 9" id="KW-1133">Transmembrane helix</keyword>
<keyword evidence="5 9" id="KW-0812">Transmembrane</keyword>
<dbReference type="EMBL" id="JBEHZE010000001">
    <property type="protein sequence ID" value="MEX6634465.1"/>
    <property type="molecule type" value="Genomic_DNA"/>
</dbReference>
<feature type="transmembrane region" description="Helical" evidence="9">
    <location>
        <begin position="7"/>
        <end position="30"/>
    </location>
</feature>
<dbReference type="Pfam" id="PF04143">
    <property type="entry name" value="Sulf_transp"/>
    <property type="match status" value="1"/>
</dbReference>
<keyword evidence="11" id="KW-1185">Reference proteome</keyword>
<evidence type="ECO:0000256" key="4">
    <source>
        <dbReference type="ARBA" id="ARBA00022519"/>
    </source>
</evidence>
<comment type="similarity">
    <text evidence="8">Belongs to the TsuA/YedE (TC 9.B.102) family.</text>
</comment>
<organism evidence="10 11">
    <name type="scientific">Hyphococcus lacteus</name>
    <dbReference type="NCBI Taxonomy" id="3143536"/>
    <lineage>
        <taxon>Bacteria</taxon>
        <taxon>Pseudomonadati</taxon>
        <taxon>Pseudomonadota</taxon>
        <taxon>Alphaproteobacteria</taxon>
        <taxon>Parvularculales</taxon>
        <taxon>Parvularculaceae</taxon>
        <taxon>Hyphococcus</taxon>
    </lineage>
</organism>
<gene>
    <name evidence="10" type="ORF">ABFZ84_12990</name>
</gene>
<dbReference type="Proteomes" id="UP001560685">
    <property type="component" value="Unassembled WGS sequence"/>
</dbReference>
<evidence type="ECO:0000256" key="8">
    <source>
        <dbReference type="ARBA" id="ARBA00035655"/>
    </source>
</evidence>
<sequence>MENFTPVSAAIGGTLIGLSAVLFMLLNGRIAGISGLVAGVLTPSEKGNDFWISGAFVVGLFIAPLIVMVTSDRPPINFPQPLWMVVVGGFLVGMGSRLGSGCTSGHGVCGIARLSRRSIIATLTFMISAVITVFFVRHVMGG</sequence>
<evidence type="ECO:0000256" key="2">
    <source>
        <dbReference type="ARBA" id="ARBA00022448"/>
    </source>
</evidence>
<evidence type="ECO:0000256" key="6">
    <source>
        <dbReference type="ARBA" id="ARBA00022989"/>
    </source>
</evidence>
<evidence type="ECO:0000313" key="10">
    <source>
        <dbReference type="EMBL" id="MEX6634465.1"/>
    </source>
</evidence>
<keyword evidence="3" id="KW-1003">Cell membrane</keyword>
<protein>
    <submittedName>
        <fullName evidence="10">YeeE/YedE family protein</fullName>
    </submittedName>
</protein>
<keyword evidence="4" id="KW-0997">Cell inner membrane</keyword>
<name>A0ABV3Z6M5_9PROT</name>
<keyword evidence="2" id="KW-0813">Transport</keyword>
<proteinExistence type="inferred from homology"/>
<dbReference type="PANTHER" id="PTHR30574">
    <property type="entry name" value="INNER MEMBRANE PROTEIN YEDE"/>
    <property type="match status" value="1"/>
</dbReference>